<dbReference type="Proteomes" id="UP000008549">
    <property type="component" value="Unassembled WGS sequence"/>
</dbReference>
<dbReference type="EMBL" id="HE600965">
    <property type="protein sequence ID" value="CAR99157.1"/>
    <property type="molecule type" value="Genomic_DNA"/>
</dbReference>
<dbReference type="KEGG" id="cbr:CBG_25714"/>
<organism evidence="2 3">
    <name type="scientific">Caenorhabditis briggsae</name>
    <dbReference type="NCBI Taxonomy" id="6238"/>
    <lineage>
        <taxon>Eukaryota</taxon>
        <taxon>Metazoa</taxon>
        <taxon>Ecdysozoa</taxon>
        <taxon>Nematoda</taxon>
        <taxon>Chromadorea</taxon>
        <taxon>Rhabditida</taxon>
        <taxon>Rhabditina</taxon>
        <taxon>Rhabditomorpha</taxon>
        <taxon>Rhabditoidea</taxon>
        <taxon>Rhabditidae</taxon>
        <taxon>Peloderinae</taxon>
        <taxon>Caenorhabditis</taxon>
    </lineage>
</organism>
<dbReference type="AlphaFoldDB" id="B6IGX7"/>
<protein>
    <submittedName>
        <fullName evidence="2">Protein CBG25714</fullName>
    </submittedName>
</protein>
<evidence type="ECO:0000313" key="2">
    <source>
        <dbReference type="EMBL" id="CAR99157.1"/>
    </source>
</evidence>
<dbReference type="RefSeq" id="XP_045098724.1">
    <property type="nucleotide sequence ID" value="XM_045242991.1"/>
</dbReference>
<reference evidence="2 3" key="1">
    <citation type="journal article" date="2003" name="PLoS Biol.">
        <title>The genome sequence of Caenorhabditis briggsae: a platform for comparative genomics.</title>
        <authorList>
            <person name="Stein L.D."/>
            <person name="Bao Z."/>
            <person name="Blasiar D."/>
            <person name="Blumenthal T."/>
            <person name="Brent M.R."/>
            <person name="Chen N."/>
            <person name="Chinwalla A."/>
            <person name="Clarke L."/>
            <person name="Clee C."/>
            <person name="Coghlan A."/>
            <person name="Coulson A."/>
            <person name="D'Eustachio P."/>
            <person name="Fitch D.H."/>
            <person name="Fulton L.A."/>
            <person name="Fulton R.E."/>
            <person name="Griffiths-Jones S."/>
            <person name="Harris T.W."/>
            <person name="Hillier L.W."/>
            <person name="Kamath R."/>
            <person name="Kuwabara P.E."/>
            <person name="Mardis E.R."/>
            <person name="Marra M.A."/>
            <person name="Miner T.L."/>
            <person name="Minx P."/>
            <person name="Mullikin J.C."/>
            <person name="Plumb R.W."/>
            <person name="Rogers J."/>
            <person name="Schein J.E."/>
            <person name="Sohrmann M."/>
            <person name="Spieth J."/>
            <person name="Stajich J.E."/>
            <person name="Wei C."/>
            <person name="Willey D."/>
            <person name="Wilson R.K."/>
            <person name="Durbin R."/>
            <person name="Waterston R.H."/>
        </authorList>
    </citation>
    <scope>NUCLEOTIDE SEQUENCE [LARGE SCALE GENOMIC DNA]</scope>
    <source>
        <strain evidence="2 3">AF16</strain>
    </source>
</reference>
<dbReference type="CTD" id="68917196"/>
<feature type="region of interest" description="Disordered" evidence="1">
    <location>
        <begin position="11"/>
        <end position="40"/>
    </location>
</feature>
<feature type="compositionally biased region" description="Basic and acidic residues" evidence="1">
    <location>
        <begin position="26"/>
        <end position="40"/>
    </location>
</feature>
<name>B6IGX7_CAEBR</name>
<gene>
    <name evidence="2" type="ORF">CBG25714</name>
    <name evidence="2" type="ORF">CBG_25714</name>
</gene>
<accession>B6IGX7</accession>
<sequence length="40" mass="4679">MYFLPLFLSRSPPSPSLPNTLYCGETEERLQKTSESKFRK</sequence>
<dbReference type="HOGENOM" id="CLU_3299874_0_0_1"/>
<evidence type="ECO:0000313" key="3">
    <source>
        <dbReference type="Proteomes" id="UP000008549"/>
    </source>
</evidence>
<dbReference type="InParanoid" id="B6IGX7"/>
<evidence type="ECO:0000256" key="1">
    <source>
        <dbReference type="SAM" id="MobiDB-lite"/>
    </source>
</evidence>
<proteinExistence type="predicted"/>
<dbReference type="GeneID" id="68917196"/>
<keyword evidence="3" id="KW-1185">Reference proteome</keyword>
<reference evidence="2 3" key="2">
    <citation type="journal article" date="2011" name="PLoS Genet.">
        <title>Caenorhabditis briggsae recombinant inbred line genotypes reveal inter-strain incompatibility and the evolution of recombination.</title>
        <authorList>
            <person name="Ross J.A."/>
            <person name="Koboldt D.C."/>
            <person name="Staisch J.E."/>
            <person name="Chamberlin H.M."/>
            <person name="Gupta B.P."/>
            <person name="Miller R.D."/>
            <person name="Baird S.E."/>
            <person name="Haag E.S."/>
        </authorList>
    </citation>
    <scope>NUCLEOTIDE SEQUENCE [LARGE SCALE GENOMIC DNA]</scope>
    <source>
        <strain evidence="2 3">AF16</strain>
    </source>
</reference>